<evidence type="ECO:0000313" key="2">
    <source>
        <dbReference type="Proteomes" id="UP001157887"/>
    </source>
</evidence>
<dbReference type="Proteomes" id="UP001157887">
    <property type="component" value="Unassembled WGS sequence"/>
</dbReference>
<organism evidence="1 2">
    <name type="scientific">Acinetobacter johnsonii</name>
    <dbReference type="NCBI Taxonomy" id="40214"/>
    <lineage>
        <taxon>Bacteria</taxon>
        <taxon>Pseudomonadati</taxon>
        <taxon>Pseudomonadota</taxon>
        <taxon>Gammaproteobacteria</taxon>
        <taxon>Moraxellales</taxon>
        <taxon>Moraxellaceae</taxon>
        <taxon>Acinetobacter</taxon>
    </lineage>
</organism>
<evidence type="ECO:0000313" key="1">
    <source>
        <dbReference type="EMBL" id="MDG9785884.1"/>
    </source>
</evidence>
<protein>
    <recommendedName>
        <fullName evidence="3">DUF3990 domain-containing protein</fullName>
    </recommendedName>
</protein>
<dbReference type="RefSeq" id="WP_279661687.1">
    <property type="nucleotide sequence ID" value="NZ_JAOECG010000002.1"/>
</dbReference>
<name>A0AAW6RQC3_ACIJO</name>
<evidence type="ECO:0008006" key="3">
    <source>
        <dbReference type="Google" id="ProtNLM"/>
    </source>
</evidence>
<reference evidence="1" key="1">
    <citation type="submission" date="2022-09" db="EMBL/GenBank/DDBJ databases">
        <title>Intensive care unit water sources are persistently colonized with multi-drug resistant bacteria and are the site of extensive horizontal gene transfer of antibiotic resistance genes.</title>
        <authorList>
            <person name="Diorio-Toth L."/>
        </authorList>
    </citation>
    <scope>NUCLEOTIDE SEQUENCE</scope>
    <source>
        <strain evidence="1">GD04065</strain>
    </source>
</reference>
<comment type="caution">
    <text evidence="1">The sequence shown here is derived from an EMBL/GenBank/DDBJ whole genome shotgun (WGS) entry which is preliminary data.</text>
</comment>
<gene>
    <name evidence="1" type="ORF">N7566_02510</name>
</gene>
<dbReference type="AlphaFoldDB" id="A0AAW6RQC3"/>
<accession>A0AAW6RQC3</accession>
<dbReference type="EMBL" id="JAOECG010000002">
    <property type="protein sequence ID" value="MDG9785884.1"/>
    <property type="molecule type" value="Genomic_DNA"/>
</dbReference>
<proteinExistence type="predicted"/>
<sequence length="220" mass="25352">MKNRFYLRSPHGNTGSNMVFHAIDGKGYTSDLDLAHVYTLEEAQKEWELARDGEYPISADHIDSLSIWKVDHQYLPSKSDLSPSDKYVLFVKGIWDGNDVYWSDLNGNKSTNFLHAQIIGRTAAECINHNDYVVVPFELADKKKRRTFNFALLNHRKMMIAAGLRTPERIKKARRKVINPMTRFNCPTCGKINWQHNPYDFDGCKHCDEGMHISFQWGAA</sequence>